<dbReference type="InterPro" id="IPR044822">
    <property type="entry name" value="Myb_DNA-bind_4"/>
</dbReference>
<feature type="compositionally biased region" description="Acidic residues" evidence="1">
    <location>
        <begin position="84"/>
        <end position="93"/>
    </location>
</feature>
<proteinExistence type="predicted"/>
<evidence type="ECO:0000256" key="1">
    <source>
        <dbReference type="SAM" id="MobiDB-lite"/>
    </source>
</evidence>
<protein>
    <recommendedName>
        <fullName evidence="2">Myb/SANT-like DNA-binding domain-containing protein</fullName>
    </recommendedName>
</protein>
<dbReference type="Gene3D" id="1.10.10.60">
    <property type="entry name" value="Homeodomain-like"/>
    <property type="match status" value="1"/>
</dbReference>
<dbReference type="EMBL" id="JABSTR010000008">
    <property type="protein sequence ID" value="KAH9377542.1"/>
    <property type="molecule type" value="Genomic_DNA"/>
</dbReference>
<evidence type="ECO:0000259" key="2">
    <source>
        <dbReference type="Pfam" id="PF13837"/>
    </source>
</evidence>
<feature type="compositionally biased region" description="Low complexity" evidence="1">
    <location>
        <begin position="13"/>
        <end position="23"/>
    </location>
</feature>
<feature type="region of interest" description="Disordered" evidence="1">
    <location>
        <begin position="81"/>
        <end position="150"/>
    </location>
</feature>
<evidence type="ECO:0000313" key="3">
    <source>
        <dbReference type="EMBL" id="KAH9377542.1"/>
    </source>
</evidence>
<sequence>MAAVGMGTENARARNAAGNPNERTQWSESETFALIRIWQDHLSDLRRVKHNRKVYEANTEDLSALGIKKTIREIIFEMQHGSPDDECEDEEPPLETSEPPPDDPTTAGGSSPSAAELDSPASSSSGSVRSASGSPRSSGTKKKSQRNLLSRLLEEQRQLRLAIEKSRQNEFLQRQKEIEQREKEIEQRERLVALQEKAAEREERFIAALEKFCK</sequence>
<dbReference type="Pfam" id="PF13837">
    <property type="entry name" value="Myb_DNA-bind_4"/>
    <property type="match status" value="1"/>
</dbReference>
<dbReference type="OrthoDB" id="691673at2759"/>
<dbReference type="Proteomes" id="UP000821853">
    <property type="component" value="Unassembled WGS sequence"/>
</dbReference>
<reference evidence="3 4" key="1">
    <citation type="journal article" date="2020" name="Cell">
        <title>Large-Scale Comparative Analyses of Tick Genomes Elucidate Their Genetic Diversity and Vector Capacities.</title>
        <authorList>
            <consortium name="Tick Genome and Microbiome Consortium (TIGMIC)"/>
            <person name="Jia N."/>
            <person name="Wang J."/>
            <person name="Shi W."/>
            <person name="Du L."/>
            <person name="Sun Y."/>
            <person name="Zhan W."/>
            <person name="Jiang J.F."/>
            <person name="Wang Q."/>
            <person name="Zhang B."/>
            <person name="Ji P."/>
            <person name="Bell-Sakyi L."/>
            <person name="Cui X.M."/>
            <person name="Yuan T.T."/>
            <person name="Jiang B.G."/>
            <person name="Yang W.F."/>
            <person name="Lam T.T."/>
            <person name="Chang Q.C."/>
            <person name="Ding S.J."/>
            <person name="Wang X.J."/>
            <person name="Zhu J.G."/>
            <person name="Ruan X.D."/>
            <person name="Zhao L."/>
            <person name="Wei J.T."/>
            <person name="Ye R.Z."/>
            <person name="Que T.C."/>
            <person name="Du C.H."/>
            <person name="Zhou Y.H."/>
            <person name="Cheng J.X."/>
            <person name="Dai P.F."/>
            <person name="Guo W.B."/>
            <person name="Han X.H."/>
            <person name="Huang E.J."/>
            <person name="Li L.F."/>
            <person name="Wei W."/>
            <person name="Gao Y.C."/>
            <person name="Liu J.Z."/>
            <person name="Shao H.Z."/>
            <person name="Wang X."/>
            <person name="Wang C.C."/>
            <person name="Yang T.C."/>
            <person name="Huo Q.B."/>
            <person name="Li W."/>
            <person name="Chen H.Y."/>
            <person name="Chen S.E."/>
            <person name="Zhou L.G."/>
            <person name="Ni X.B."/>
            <person name="Tian J.H."/>
            <person name="Sheng Y."/>
            <person name="Liu T."/>
            <person name="Pan Y.S."/>
            <person name="Xia L.Y."/>
            <person name="Li J."/>
            <person name="Zhao F."/>
            <person name="Cao W.C."/>
        </authorList>
    </citation>
    <scope>NUCLEOTIDE SEQUENCE [LARGE SCALE GENOMIC DNA]</scope>
    <source>
        <strain evidence="3">HaeL-2018</strain>
    </source>
</reference>
<dbReference type="AlphaFoldDB" id="A0A9J6GGG2"/>
<keyword evidence="4" id="KW-1185">Reference proteome</keyword>
<comment type="caution">
    <text evidence="3">The sequence shown here is derived from an EMBL/GenBank/DDBJ whole genome shotgun (WGS) entry which is preliminary data.</text>
</comment>
<gene>
    <name evidence="3" type="ORF">HPB48_022850</name>
</gene>
<dbReference type="OMA" id="MGTENAR"/>
<organism evidence="3 4">
    <name type="scientific">Haemaphysalis longicornis</name>
    <name type="common">Bush tick</name>
    <dbReference type="NCBI Taxonomy" id="44386"/>
    <lineage>
        <taxon>Eukaryota</taxon>
        <taxon>Metazoa</taxon>
        <taxon>Ecdysozoa</taxon>
        <taxon>Arthropoda</taxon>
        <taxon>Chelicerata</taxon>
        <taxon>Arachnida</taxon>
        <taxon>Acari</taxon>
        <taxon>Parasitiformes</taxon>
        <taxon>Ixodida</taxon>
        <taxon>Ixodoidea</taxon>
        <taxon>Ixodidae</taxon>
        <taxon>Haemaphysalinae</taxon>
        <taxon>Haemaphysalis</taxon>
    </lineage>
</organism>
<accession>A0A9J6GGG2</accession>
<feature type="compositionally biased region" description="Low complexity" evidence="1">
    <location>
        <begin position="104"/>
        <end position="138"/>
    </location>
</feature>
<evidence type="ECO:0000313" key="4">
    <source>
        <dbReference type="Proteomes" id="UP000821853"/>
    </source>
</evidence>
<dbReference type="VEuPathDB" id="VectorBase:HLOH_041351"/>
<name>A0A9J6GGG2_HAELO</name>
<feature type="domain" description="Myb/SANT-like DNA-binding" evidence="2">
    <location>
        <begin position="23"/>
        <end position="74"/>
    </location>
</feature>
<feature type="region of interest" description="Disordered" evidence="1">
    <location>
        <begin position="1"/>
        <end position="25"/>
    </location>
</feature>